<dbReference type="OrthoDB" id="10374231at2759"/>
<evidence type="ECO:0000256" key="2">
    <source>
        <dbReference type="SAM" id="MobiDB-lite"/>
    </source>
</evidence>
<feature type="coiled-coil region" evidence="1">
    <location>
        <begin position="205"/>
        <end position="232"/>
    </location>
</feature>
<evidence type="ECO:0000313" key="4">
    <source>
        <dbReference type="Proteomes" id="UP000654913"/>
    </source>
</evidence>
<accession>A0A7R7X9Y7</accession>
<feature type="compositionally biased region" description="Basic and acidic residues" evidence="2">
    <location>
        <begin position="76"/>
        <end position="86"/>
    </location>
</feature>
<name>A0A7R7X9Y7_9EURO</name>
<protein>
    <submittedName>
        <fullName evidence="3">Uncharacterized protein</fullName>
    </submittedName>
</protein>
<keyword evidence="1" id="KW-0175">Coiled coil</keyword>
<feature type="coiled-coil region" evidence="1">
    <location>
        <begin position="142"/>
        <end position="176"/>
    </location>
</feature>
<feature type="compositionally biased region" description="Basic and acidic residues" evidence="2">
    <location>
        <begin position="1"/>
        <end position="15"/>
    </location>
</feature>
<sequence length="250" mass="28688">MNKAVRRESSRKGDKTGYSGIEAQQQIYDWEDSAHHTEQQIKSPPYFSPVLGSQHGLPTPPGSLGPTRTHTPSARRSYEVSHDSAWDHNSANLQSYPTPPSTPSIVSHPTGNQSGDDHAIDADYETMDGDLYESLHRVNEQMRILRKTRSNSRTQIRRLKEKHSAAEARLRLVTEENTQLHREAAYDRDRIIHFERVVHNLNYMVDQGKDDVANALREIECLEDQVVSLKKRPCEFDEEEERSTKRGRLF</sequence>
<feature type="compositionally biased region" description="Polar residues" evidence="2">
    <location>
        <begin position="103"/>
        <end position="114"/>
    </location>
</feature>
<keyword evidence="4" id="KW-1185">Reference proteome</keyword>
<dbReference type="Proteomes" id="UP000654913">
    <property type="component" value="Chromosome 1"/>
</dbReference>
<reference evidence="3" key="2">
    <citation type="submission" date="2021-02" db="EMBL/GenBank/DDBJ databases">
        <title>Aspergillus puulaauensis MK2 genome sequence.</title>
        <authorList>
            <person name="Futagami T."/>
            <person name="Mori K."/>
            <person name="Kadooka C."/>
            <person name="Tanaka T."/>
        </authorList>
    </citation>
    <scope>NUCLEOTIDE SEQUENCE</scope>
    <source>
        <strain evidence="3">MK2</strain>
    </source>
</reference>
<feature type="compositionally biased region" description="Polar residues" evidence="2">
    <location>
        <begin position="87"/>
        <end position="96"/>
    </location>
</feature>
<organism evidence="3 4">
    <name type="scientific">Aspergillus puulaauensis</name>
    <dbReference type="NCBI Taxonomy" id="1220207"/>
    <lineage>
        <taxon>Eukaryota</taxon>
        <taxon>Fungi</taxon>
        <taxon>Dikarya</taxon>
        <taxon>Ascomycota</taxon>
        <taxon>Pezizomycotina</taxon>
        <taxon>Eurotiomycetes</taxon>
        <taxon>Eurotiomycetidae</taxon>
        <taxon>Eurotiales</taxon>
        <taxon>Aspergillaceae</taxon>
        <taxon>Aspergillus</taxon>
    </lineage>
</organism>
<dbReference type="AlphaFoldDB" id="A0A7R7X9Y7"/>
<dbReference type="KEGG" id="apuu:APUU_10247S"/>
<dbReference type="EMBL" id="AP024443">
    <property type="protein sequence ID" value="BCS17419.1"/>
    <property type="molecule type" value="Genomic_DNA"/>
</dbReference>
<gene>
    <name evidence="3" type="ORF">APUU_10247S</name>
</gene>
<feature type="region of interest" description="Disordered" evidence="2">
    <location>
        <begin position="1"/>
        <end position="114"/>
    </location>
</feature>
<evidence type="ECO:0000256" key="1">
    <source>
        <dbReference type="SAM" id="Coils"/>
    </source>
</evidence>
<proteinExistence type="predicted"/>
<dbReference type="RefSeq" id="XP_041549613.1">
    <property type="nucleotide sequence ID" value="XM_041698674.1"/>
</dbReference>
<dbReference type="GeneID" id="64967424"/>
<reference evidence="3" key="1">
    <citation type="submission" date="2021-01" db="EMBL/GenBank/DDBJ databases">
        <authorList>
            <consortium name="Aspergillus puulaauensis MK2 genome sequencing consortium"/>
            <person name="Kazuki M."/>
            <person name="Futagami T."/>
        </authorList>
    </citation>
    <scope>NUCLEOTIDE SEQUENCE</scope>
    <source>
        <strain evidence="3">MK2</strain>
    </source>
</reference>
<evidence type="ECO:0000313" key="3">
    <source>
        <dbReference type="EMBL" id="BCS17419.1"/>
    </source>
</evidence>